<gene>
    <name evidence="1" type="ORF">NQ318_010673</name>
</gene>
<proteinExistence type="predicted"/>
<name>A0AAV8XF10_9CUCU</name>
<reference evidence="1" key="1">
    <citation type="journal article" date="2023" name="Insect Mol. Biol.">
        <title>Genome sequencing provides insights into the evolution of gene families encoding plant cell wall-degrading enzymes in longhorned beetles.</title>
        <authorList>
            <person name="Shin N.R."/>
            <person name="Okamura Y."/>
            <person name="Kirsch R."/>
            <person name="Pauchet Y."/>
        </authorList>
    </citation>
    <scope>NUCLEOTIDE SEQUENCE</scope>
    <source>
        <strain evidence="1">AMC_N1</strain>
    </source>
</reference>
<dbReference type="EMBL" id="JAPWTK010000697">
    <property type="protein sequence ID" value="KAJ8937033.1"/>
    <property type="molecule type" value="Genomic_DNA"/>
</dbReference>
<dbReference type="Proteomes" id="UP001162162">
    <property type="component" value="Unassembled WGS sequence"/>
</dbReference>
<dbReference type="PANTHER" id="PTHR47326:SF1">
    <property type="entry name" value="HTH PSQ-TYPE DOMAIN-CONTAINING PROTEIN"/>
    <property type="match status" value="1"/>
</dbReference>
<comment type="caution">
    <text evidence="1">The sequence shown here is derived from an EMBL/GenBank/DDBJ whole genome shotgun (WGS) entry which is preliminary data.</text>
</comment>
<organism evidence="1 2">
    <name type="scientific">Aromia moschata</name>
    <dbReference type="NCBI Taxonomy" id="1265417"/>
    <lineage>
        <taxon>Eukaryota</taxon>
        <taxon>Metazoa</taxon>
        <taxon>Ecdysozoa</taxon>
        <taxon>Arthropoda</taxon>
        <taxon>Hexapoda</taxon>
        <taxon>Insecta</taxon>
        <taxon>Pterygota</taxon>
        <taxon>Neoptera</taxon>
        <taxon>Endopterygota</taxon>
        <taxon>Coleoptera</taxon>
        <taxon>Polyphaga</taxon>
        <taxon>Cucujiformia</taxon>
        <taxon>Chrysomeloidea</taxon>
        <taxon>Cerambycidae</taxon>
        <taxon>Cerambycinae</taxon>
        <taxon>Callichromatini</taxon>
        <taxon>Aromia</taxon>
    </lineage>
</organism>
<evidence type="ECO:0000313" key="2">
    <source>
        <dbReference type="Proteomes" id="UP001162162"/>
    </source>
</evidence>
<dbReference type="InterPro" id="IPR036397">
    <property type="entry name" value="RNaseH_sf"/>
</dbReference>
<sequence length="98" mass="11584">MHDGAPPHFALPVRQYLHEHFRHRWIGRGSKFVLPLRNPNLNPLDFSSWSNSKDLVYQKEVNSLQELEQRIQAANKCIRGFLYSLLQLLKRINFCLIN</sequence>
<dbReference type="PANTHER" id="PTHR47326">
    <property type="entry name" value="TRANSPOSABLE ELEMENT TC3 TRANSPOSASE-LIKE PROTEIN"/>
    <property type="match status" value="1"/>
</dbReference>
<dbReference type="Gene3D" id="3.30.420.10">
    <property type="entry name" value="Ribonuclease H-like superfamily/Ribonuclease H"/>
    <property type="match status" value="1"/>
</dbReference>
<evidence type="ECO:0000313" key="1">
    <source>
        <dbReference type="EMBL" id="KAJ8937033.1"/>
    </source>
</evidence>
<dbReference type="GO" id="GO:0003676">
    <property type="term" value="F:nucleic acid binding"/>
    <property type="evidence" value="ECO:0007669"/>
    <property type="project" value="InterPro"/>
</dbReference>
<keyword evidence="2" id="KW-1185">Reference proteome</keyword>
<accession>A0AAV8XF10</accession>
<protein>
    <submittedName>
        <fullName evidence="1">Uncharacterized protein</fullName>
    </submittedName>
</protein>
<dbReference type="AlphaFoldDB" id="A0AAV8XF10"/>